<dbReference type="InterPro" id="IPR037171">
    <property type="entry name" value="NagB/RpiA_transferase-like"/>
</dbReference>
<dbReference type="SUPFAM" id="SSF46785">
    <property type="entry name" value="Winged helix' DNA-binding domain"/>
    <property type="match status" value="1"/>
</dbReference>
<reference evidence="7" key="1">
    <citation type="journal article" date="2014" name="Int. J. Syst. Evol. Microbiol.">
        <title>Complete genome sequence of Corynebacterium casei LMG S-19264T (=DSM 44701T), isolated from a smear-ripened cheese.</title>
        <authorList>
            <consortium name="US DOE Joint Genome Institute (JGI-PGF)"/>
            <person name="Walter F."/>
            <person name="Albersmeier A."/>
            <person name="Kalinowski J."/>
            <person name="Ruckert C."/>
        </authorList>
    </citation>
    <scope>NUCLEOTIDE SEQUENCE</scope>
    <source>
        <strain evidence="7">JCM 14719</strain>
    </source>
</reference>
<dbReference type="AlphaFoldDB" id="A0A8J3B8Q6"/>
<sequence length="339" mass="36636">MTADMQRLAKLVPDLVAVLGLRYRILRQIQLAQPVGRRSLAACLGMTERTLRAEVEFLRDQGLLAFSPAGMSLTAEGEALVEALEDAVRQWLGLTELETRLAARLRIERAVVVPGDADRSPMVKREMGKVAADWLRRHAREGDIIAVAGGTTVAAVAEMLAPAPVFRSVRFVPARGGLGEQVEHQANTIASRMAQKTGGQYRLLHVPDTLSEEAYLSLSAEPHIKAVLDEVRQARIVVHGIGDAFTMARRRGADAETLERLRQTGAVAEAFGYYFDRDGRVVFAMRTLGLRIEDVAKADRVIGIAGGASKGPAIAALARNGVPHVLITDEGAARAILEA</sequence>
<evidence type="ECO:0000256" key="3">
    <source>
        <dbReference type="ARBA" id="ARBA00023125"/>
    </source>
</evidence>
<evidence type="ECO:0000259" key="6">
    <source>
        <dbReference type="Pfam" id="PF21715"/>
    </source>
</evidence>
<dbReference type="Gene3D" id="3.40.50.1360">
    <property type="match status" value="1"/>
</dbReference>
<evidence type="ECO:0000256" key="4">
    <source>
        <dbReference type="ARBA" id="ARBA00023163"/>
    </source>
</evidence>
<dbReference type="InterPro" id="IPR048715">
    <property type="entry name" value="CggR_N"/>
</dbReference>
<dbReference type="SUPFAM" id="SSF100950">
    <property type="entry name" value="NagB/RpiA/CoA transferase-like"/>
    <property type="match status" value="1"/>
</dbReference>
<comment type="caution">
    <text evidence="7">The sequence shown here is derived from an EMBL/GenBank/DDBJ whole genome shotgun (WGS) entry which is preliminary data.</text>
</comment>
<proteinExistence type="inferred from homology"/>
<evidence type="ECO:0000259" key="5">
    <source>
        <dbReference type="Pfam" id="PF04198"/>
    </source>
</evidence>
<name>A0A8J3B8Q6_9BACI</name>
<dbReference type="InterPro" id="IPR051054">
    <property type="entry name" value="SorC_transcr_regulators"/>
</dbReference>
<evidence type="ECO:0000313" key="7">
    <source>
        <dbReference type="EMBL" id="GGK02490.1"/>
    </source>
</evidence>
<dbReference type="EMBL" id="BMOF01000031">
    <property type="protein sequence ID" value="GGK02490.1"/>
    <property type="molecule type" value="Genomic_DNA"/>
</dbReference>
<evidence type="ECO:0000256" key="1">
    <source>
        <dbReference type="ARBA" id="ARBA00010466"/>
    </source>
</evidence>
<accession>A0A8J3B8Q6</accession>
<keyword evidence="8" id="KW-1185">Reference proteome</keyword>
<dbReference type="Gene3D" id="1.10.10.10">
    <property type="entry name" value="Winged helix-like DNA-binding domain superfamily/Winged helix DNA-binding domain"/>
    <property type="match status" value="1"/>
</dbReference>
<keyword evidence="3" id="KW-0238">DNA-binding</keyword>
<comment type="similarity">
    <text evidence="1">Belongs to the SorC transcriptional regulatory family.</text>
</comment>
<protein>
    <submittedName>
        <fullName evidence="7">Central glycolytic genes regulator</fullName>
    </submittedName>
</protein>
<keyword evidence="4" id="KW-0804">Transcription</keyword>
<dbReference type="InterPro" id="IPR007324">
    <property type="entry name" value="Sugar-bd_dom_put"/>
</dbReference>
<evidence type="ECO:0000313" key="8">
    <source>
        <dbReference type="Proteomes" id="UP000637720"/>
    </source>
</evidence>
<keyword evidence="2" id="KW-0805">Transcription regulation</keyword>
<dbReference type="GO" id="GO:0030246">
    <property type="term" value="F:carbohydrate binding"/>
    <property type="evidence" value="ECO:0007669"/>
    <property type="project" value="InterPro"/>
</dbReference>
<dbReference type="InterPro" id="IPR036390">
    <property type="entry name" value="WH_DNA-bd_sf"/>
</dbReference>
<dbReference type="InterPro" id="IPR036388">
    <property type="entry name" value="WH-like_DNA-bd_sf"/>
</dbReference>
<organism evidence="7 8">
    <name type="scientific">Calditerricola satsumensis</name>
    <dbReference type="NCBI Taxonomy" id="373054"/>
    <lineage>
        <taxon>Bacteria</taxon>
        <taxon>Bacillati</taxon>
        <taxon>Bacillota</taxon>
        <taxon>Bacilli</taxon>
        <taxon>Bacillales</taxon>
        <taxon>Bacillaceae</taxon>
        <taxon>Calditerricola</taxon>
    </lineage>
</organism>
<reference evidence="7" key="2">
    <citation type="submission" date="2020-09" db="EMBL/GenBank/DDBJ databases">
        <authorList>
            <person name="Sun Q."/>
            <person name="Ohkuma M."/>
        </authorList>
    </citation>
    <scope>NUCLEOTIDE SEQUENCE</scope>
    <source>
        <strain evidence="7">JCM 14719</strain>
    </source>
</reference>
<dbReference type="Pfam" id="PF04198">
    <property type="entry name" value="Sugar-bind"/>
    <property type="match status" value="1"/>
</dbReference>
<dbReference type="PANTHER" id="PTHR34294:SF5">
    <property type="entry name" value="CENTRAL GLYCOLYTIC GENES REGULATOR"/>
    <property type="match status" value="1"/>
</dbReference>
<dbReference type="RefSeq" id="WP_188817488.1">
    <property type="nucleotide sequence ID" value="NZ_BMOF01000031.1"/>
</dbReference>
<dbReference type="PANTHER" id="PTHR34294">
    <property type="entry name" value="TRANSCRIPTIONAL REGULATOR-RELATED"/>
    <property type="match status" value="1"/>
</dbReference>
<feature type="domain" description="CggR N-terminal DNA binding" evidence="6">
    <location>
        <begin position="18"/>
        <end position="87"/>
    </location>
</feature>
<dbReference type="GO" id="GO:0003677">
    <property type="term" value="F:DNA binding"/>
    <property type="evidence" value="ECO:0007669"/>
    <property type="project" value="UniProtKB-KW"/>
</dbReference>
<gene>
    <name evidence="7" type="primary">cggR</name>
    <name evidence="7" type="ORF">GCM10007043_15740</name>
</gene>
<dbReference type="Pfam" id="PF21715">
    <property type="entry name" value="CggR_N"/>
    <property type="match status" value="1"/>
</dbReference>
<feature type="domain" description="Sugar-binding" evidence="5">
    <location>
        <begin position="93"/>
        <end position="338"/>
    </location>
</feature>
<dbReference type="Proteomes" id="UP000637720">
    <property type="component" value="Unassembled WGS sequence"/>
</dbReference>
<evidence type="ECO:0000256" key="2">
    <source>
        <dbReference type="ARBA" id="ARBA00023015"/>
    </source>
</evidence>